<accession>W7THU2</accession>
<dbReference type="EMBL" id="AZIL01001884">
    <property type="protein sequence ID" value="EWM23058.1"/>
    <property type="molecule type" value="Genomic_DNA"/>
</dbReference>
<dbReference type="Proteomes" id="UP000019335">
    <property type="component" value="Chromosome 18"/>
</dbReference>
<sequence length="83" mass="9072">MKKVGRTEKRGREDGVDVVVRGEEGLGYERGKREGGMQRGRAGGRAGGREGAASWVRAEGEGREDGRWTREMSETKALPQAIL</sequence>
<protein>
    <submittedName>
        <fullName evidence="2">Uncharacterized protein</fullName>
    </submittedName>
</protein>
<comment type="caution">
    <text evidence="2">The sequence shown here is derived from an EMBL/GenBank/DDBJ whole genome shotgun (WGS) entry which is preliminary data.</text>
</comment>
<evidence type="ECO:0000313" key="2">
    <source>
        <dbReference type="EMBL" id="EWM23058.1"/>
    </source>
</evidence>
<feature type="region of interest" description="Disordered" evidence="1">
    <location>
        <begin position="27"/>
        <end position="83"/>
    </location>
</feature>
<feature type="compositionally biased region" description="Basic and acidic residues" evidence="1">
    <location>
        <begin position="58"/>
        <end position="74"/>
    </location>
</feature>
<feature type="compositionally biased region" description="Basic and acidic residues" evidence="1">
    <location>
        <begin position="27"/>
        <end position="36"/>
    </location>
</feature>
<feature type="compositionally biased region" description="Gly residues" evidence="1">
    <location>
        <begin position="37"/>
        <end position="50"/>
    </location>
</feature>
<proteinExistence type="predicted"/>
<organism evidence="2 3">
    <name type="scientific">Nannochloropsis gaditana</name>
    <dbReference type="NCBI Taxonomy" id="72520"/>
    <lineage>
        <taxon>Eukaryota</taxon>
        <taxon>Sar</taxon>
        <taxon>Stramenopiles</taxon>
        <taxon>Ochrophyta</taxon>
        <taxon>Eustigmatophyceae</taxon>
        <taxon>Eustigmatales</taxon>
        <taxon>Monodopsidaceae</taxon>
        <taxon>Nannochloropsis</taxon>
    </lineage>
</organism>
<reference evidence="2 3" key="1">
    <citation type="journal article" date="2014" name="Mol. Plant">
        <title>Chromosome Scale Genome Assembly and Transcriptome Profiling of Nannochloropsis gaditana in Nitrogen Depletion.</title>
        <authorList>
            <person name="Corteggiani Carpinelli E."/>
            <person name="Telatin A."/>
            <person name="Vitulo N."/>
            <person name="Forcato C."/>
            <person name="D'Angelo M."/>
            <person name="Schiavon R."/>
            <person name="Vezzi A."/>
            <person name="Giacometti G.M."/>
            <person name="Morosinotto T."/>
            <person name="Valle G."/>
        </authorList>
    </citation>
    <scope>NUCLEOTIDE SEQUENCE [LARGE SCALE GENOMIC DNA]</scope>
    <source>
        <strain evidence="2 3">B-31</strain>
    </source>
</reference>
<dbReference type="AlphaFoldDB" id="W7THU2"/>
<gene>
    <name evidence="2" type="ORF">Naga_101947g1</name>
</gene>
<name>W7THU2_9STRA</name>
<evidence type="ECO:0000256" key="1">
    <source>
        <dbReference type="SAM" id="MobiDB-lite"/>
    </source>
</evidence>
<evidence type="ECO:0000313" key="3">
    <source>
        <dbReference type="Proteomes" id="UP000019335"/>
    </source>
</evidence>
<keyword evidence="3" id="KW-1185">Reference proteome</keyword>